<evidence type="ECO:0000256" key="2">
    <source>
        <dbReference type="ARBA" id="ARBA00022857"/>
    </source>
</evidence>
<organism evidence="7 8">
    <name type="scientific">Glarea lozoyensis (strain ATCC 20868 / MF5171)</name>
    <dbReference type="NCBI Taxonomy" id="1116229"/>
    <lineage>
        <taxon>Eukaryota</taxon>
        <taxon>Fungi</taxon>
        <taxon>Dikarya</taxon>
        <taxon>Ascomycota</taxon>
        <taxon>Pezizomycotina</taxon>
        <taxon>Leotiomycetes</taxon>
        <taxon>Helotiales</taxon>
        <taxon>Helotiaceae</taxon>
        <taxon>Glarea</taxon>
    </lineage>
</organism>
<dbReference type="GeneID" id="19467197"/>
<dbReference type="SUPFAM" id="SSF48179">
    <property type="entry name" value="6-phosphogluconate dehydrogenase C-terminal domain-like"/>
    <property type="match status" value="1"/>
</dbReference>
<dbReference type="HOGENOM" id="CLU_031468_10_3_1"/>
<evidence type="ECO:0000259" key="6">
    <source>
        <dbReference type="Pfam" id="PF08546"/>
    </source>
</evidence>
<dbReference type="Proteomes" id="UP000016922">
    <property type="component" value="Unassembled WGS sequence"/>
</dbReference>
<dbReference type="RefSeq" id="XP_008088384.1">
    <property type="nucleotide sequence ID" value="XM_008090193.1"/>
</dbReference>
<dbReference type="GO" id="GO:0005739">
    <property type="term" value="C:mitochondrion"/>
    <property type="evidence" value="ECO:0007669"/>
    <property type="project" value="TreeGrafter"/>
</dbReference>
<dbReference type="InterPro" id="IPR013328">
    <property type="entry name" value="6PGD_dom2"/>
</dbReference>
<evidence type="ECO:0000256" key="4">
    <source>
        <dbReference type="SAM" id="MobiDB-lite"/>
    </source>
</evidence>
<accession>S3CWX0</accession>
<evidence type="ECO:0000313" key="8">
    <source>
        <dbReference type="Proteomes" id="UP000016922"/>
    </source>
</evidence>
<dbReference type="PANTHER" id="PTHR43765">
    <property type="entry name" value="2-DEHYDROPANTOATE 2-REDUCTASE-RELATED"/>
    <property type="match status" value="1"/>
</dbReference>
<feature type="region of interest" description="Disordered" evidence="4">
    <location>
        <begin position="97"/>
        <end position="128"/>
    </location>
</feature>
<comment type="similarity">
    <text evidence="1">Belongs to the ketopantoate reductase family.</text>
</comment>
<dbReference type="Pfam" id="PF08546">
    <property type="entry name" value="ApbA_C"/>
    <property type="match status" value="1"/>
</dbReference>
<dbReference type="eggNOG" id="ENOG502QPT5">
    <property type="taxonomic scope" value="Eukaryota"/>
</dbReference>
<evidence type="ECO:0000256" key="3">
    <source>
        <dbReference type="ARBA" id="ARBA00023002"/>
    </source>
</evidence>
<evidence type="ECO:0000256" key="1">
    <source>
        <dbReference type="ARBA" id="ARBA00007870"/>
    </source>
</evidence>
<dbReference type="InterPro" id="IPR013752">
    <property type="entry name" value="KPA_reductase"/>
</dbReference>
<dbReference type="GO" id="GO:0050661">
    <property type="term" value="F:NADP binding"/>
    <property type="evidence" value="ECO:0007669"/>
    <property type="project" value="TreeGrafter"/>
</dbReference>
<dbReference type="OrthoDB" id="73846at2759"/>
<keyword evidence="3" id="KW-0560">Oxidoreductase</keyword>
<dbReference type="InterPro" id="IPR008927">
    <property type="entry name" value="6-PGluconate_DH-like_C_sf"/>
</dbReference>
<keyword evidence="2" id="KW-0521">NADP</keyword>
<dbReference type="Gene3D" id="1.10.1040.10">
    <property type="entry name" value="N-(1-d-carboxylethyl)-l-norvaline Dehydrogenase, domain 2"/>
    <property type="match status" value="1"/>
</dbReference>
<keyword evidence="8" id="KW-1185">Reference proteome</keyword>
<dbReference type="GO" id="GO:0008677">
    <property type="term" value="F:2-dehydropantoate 2-reductase activity"/>
    <property type="evidence" value="ECO:0007669"/>
    <property type="project" value="TreeGrafter"/>
</dbReference>
<feature type="domain" description="Ketopantoate reductase N-terminal" evidence="5">
    <location>
        <begin position="202"/>
        <end position="327"/>
    </location>
</feature>
<evidence type="ECO:0000313" key="7">
    <source>
        <dbReference type="EMBL" id="EPE24296.1"/>
    </source>
</evidence>
<proteinExistence type="inferred from homology"/>
<dbReference type="STRING" id="1116229.S3CWX0"/>
<dbReference type="KEGG" id="glz:GLAREA_08147"/>
<reference evidence="7 8" key="1">
    <citation type="journal article" date="2013" name="BMC Genomics">
        <title>Genomics-driven discovery of the pneumocandin biosynthetic gene cluster in the fungus Glarea lozoyensis.</title>
        <authorList>
            <person name="Chen L."/>
            <person name="Yue Q."/>
            <person name="Zhang X."/>
            <person name="Xiang M."/>
            <person name="Wang C."/>
            <person name="Li S."/>
            <person name="Che Y."/>
            <person name="Ortiz-Lopez F.J."/>
            <person name="Bills G.F."/>
            <person name="Liu X."/>
            <person name="An Z."/>
        </authorList>
    </citation>
    <scope>NUCLEOTIDE SEQUENCE [LARGE SCALE GENOMIC DNA]</scope>
    <source>
        <strain evidence="8">ATCC 20868 / MF5171</strain>
    </source>
</reference>
<feature type="compositionally biased region" description="Basic and acidic residues" evidence="4">
    <location>
        <begin position="98"/>
        <end position="115"/>
    </location>
</feature>
<dbReference type="PANTHER" id="PTHR43765:SF2">
    <property type="entry name" value="2-DEHYDROPANTOATE 2-REDUCTASE"/>
    <property type="match status" value="1"/>
</dbReference>
<gene>
    <name evidence="7" type="ORF">GLAREA_08147</name>
</gene>
<evidence type="ECO:0000259" key="5">
    <source>
        <dbReference type="Pfam" id="PF02558"/>
    </source>
</evidence>
<name>S3CWX0_GLAL2</name>
<dbReference type="InterPro" id="IPR050838">
    <property type="entry name" value="Ketopantoate_reductase"/>
</dbReference>
<dbReference type="OMA" id="LGHKDFH"/>
<dbReference type="Pfam" id="PF02558">
    <property type="entry name" value="ApbA"/>
    <property type="match status" value="1"/>
</dbReference>
<dbReference type="EMBL" id="KE145373">
    <property type="protein sequence ID" value="EPE24296.1"/>
    <property type="molecule type" value="Genomic_DNA"/>
</dbReference>
<dbReference type="InterPro" id="IPR013332">
    <property type="entry name" value="KPR_N"/>
</dbReference>
<sequence length="589" mass="65993">MPITVAKDGRFARRYSGQGLEQSIPDGHQDMPFIDGFPTRLIREGLPGRLNREMIGSGGRWVIEPRSSKIFANPWAEQLLSQNTEIVIPHNLASLAQDGKKGADREMPAKKERTPSDSPPEIPEYPARQESQASLALLDAKELPIPEAVPCGGPEVLKLPNTVPNDFVPSSGVENALALAQDSFIATEIQKEPQTEIRSDKIHILGTTRMSKYVAHSIASLPHAPPVTILIHRPHFLKEWQDEGAVISVIRDGRVSIQSNIKLEPVMEFPRFGRRNPNVPVPTTPESVCQSRIDNLVVTTDSHATLAALSSIRHRIRSTTTICFMAEDVGIGLIDVINTKFFPDPQQRPSYVVADFSHKITPTERRFTISETVSGEAHFTALERDAEIPKEARLLGVDPFGMGENGRADDPFAHILRTITQAPEFNAKPLKTTHFLRRHLEKMIVWSIIGPLTVIFDCSNKQLLHNYNATKTMAPLLEEMIQIVRVLPELAHSPKTQQHFTQEYLQPIIISNLKKTKSNTSTMLQAVRKGKRTGIEFYNEYFVRRAIELGLPCAQNQMMIDMVKAKNAIIGRERNGYIPFRAERKNLPL</sequence>
<protein>
    <submittedName>
        <fullName evidence="7">6-phosphogluconate dehydrogenase C-terminal</fullName>
    </submittedName>
</protein>
<dbReference type="AlphaFoldDB" id="S3CWX0"/>
<feature type="domain" description="Ketopantoate reductase C-terminal" evidence="6">
    <location>
        <begin position="436"/>
        <end position="566"/>
    </location>
</feature>